<dbReference type="Pfam" id="PF08822">
    <property type="entry name" value="DUF1804"/>
    <property type="match status" value="1"/>
</dbReference>
<dbReference type="AlphaFoldDB" id="A0A9X8VL45"/>
<protein>
    <submittedName>
        <fullName evidence="1">DUF1804 family protein</fullName>
    </submittedName>
</protein>
<reference evidence="1" key="1">
    <citation type="submission" date="2019-03" db="EMBL/GenBank/DDBJ databases">
        <title>Serratia marcescens strain N2 draft genome.</title>
        <authorList>
            <person name="Yassin A."/>
            <person name="El-Kenawy N."/>
            <person name="Youssef N.H."/>
        </authorList>
    </citation>
    <scope>NUCLEOTIDE SEQUENCE [LARGE SCALE GENOMIC DNA]</scope>
    <source>
        <strain evidence="1">N2</strain>
    </source>
</reference>
<proteinExistence type="predicted"/>
<evidence type="ECO:0000313" key="1">
    <source>
        <dbReference type="EMBL" id="TFV37362.1"/>
    </source>
</evidence>
<name>A0A9X8VL45_SERMA</name>
<dbReference type="InterPro" id="IPR014926">
    <property type="entry name" value="Phage_D3112_Orf24"/>
</dbReference>
<organism evidence="1">
    <name type="scientific">Serratia marcescens</name>
    <dbReference type="NCBI Taxonomy" id="615"/>
    <lineage>
        <taxon>Bacteria</taxon>
        <taxon>Pseudomonadati</taxon>
        <taxon>Pseudomonadota</taxon>
        <taxon>Gammaproteobacteria</taxon>
        <taxon>Enterobacterales</taxon>
        <taxon>Yersiniaceae</taxon>
        <taxon>Serratia</taxon>
    </lineage>
</organism>
<gene>
    <name evidence="1" type="ORF">E0L31_03895</name>
</gene>
<accession>A0A9X8VL45</accession>
<comment type="caution">
    <text evidence="1">The sequence shown here is derived from an EMBL/GenBank/DDBJ whole genome shotgun (WGS) entry which is preliminary data.</text>
</comment>
<sequence>MLMAGGGIEDISRVILLNTLTEYQATMDAIRDNATISAADRVDMLARLGDSFSKCIAAGKRVLPETSELAIALEVVKLLGDLIGTRFPKHLPAYLEMLDAMGDEVKRKYG</sequence>
<dbReference type="EMBL" id="SPSG01000447">
    <property type="protein sequence ID" value="TFV37362.1"/>
    <property type="molecule type" value="Genomic_DNA"/>
</dbReference>